<comment type="subcellular location">
    <subcellularLocation>
        <location evidence="1">Cell membrane</location>
        <topology evidence="1">Peripheral membrane protein</topology>
    </subcellularLocation>
</comment>
<dbReference type="SUPFAM" id="SSF52540">
    <property type="entry name" value="P-loop containing nucleoside triphosphate hydrolases"/>
    <property type="match status" value="1"/>
</dbReference>
<dbReference type="GO" id="GO:0005886">
    <property type="term" value="C:plasma membrane"/>
    <property type="evidence" value="ECO:0007669"/>
    <property type="project" value="UniProtKB-SubCell"/>
</dbReference>
<dbReference type="InterPro" id="IPR050763">
    <property type="entry name" value="ABC_transporter_ATP-binding"/>
</dbReference>
<dbReference type="GO" id="GO:0005524">
    <property type="term" value="F:ATP binding"/>
    <property type="evidence" value="ECO:0007669"/>
    <property type="project" value="UniProtKB-KW"/>
</dbReference>
<keyword evidence="6" id="KW-1278">Translocase</keyword>
<dbReference type="Gene3D" id="3.40.50.300">
    <property type="entry name" value="P-loop containing nucleotide triphosphate hydrolases"/>
    <property type="match status" value="1"/>
</dbReference>
<evidence type="ECO:0000256" key="1">
    <source>
        <dbReference type="ARBA" id="ARBA00004202"/>
    </source>
</evidence>
<name>A0A0A0BV44_9CELL</name>
<evidence type="ECO:0000256" key="5">
    <source>
        <dbReference type="ARBA" id="ARBA00022840"/>
    </source>
</evidence>
<evidence type="ECO:0000259" key="9">
    <source>
        <dbReference type="PROSITE" id="PS50893"/>
    </source>
</evidence>
<evidence type="ECO:0000256" key="6">
    <source>
        <dbReference type="ARBA" id="ARBA00022967"/>
    </source>
</evidence>
<dbReference type="PANTHER" id="PTHR42711">
    <property type="entry name" value="ABC TRANSPORTER ATP-BINDING PROTEIN"/>
    <property type="match status" value="1"/>
</dbReference>
<keyword evidence="7" id="KW-0472">Membrane</keyword>
<dbReference type="InterPro" id="IPR017871">
    <property type="entry name" value="ABC_transporter-like_CS"/>
</dbReference>
<keyword evidence="2" id="KW-0813">Transport</keyword>
<sequence>MPTSPDAVRVDGLVKRYGRVEAVRGLDLVARPGAVTAVLGPNGAGKTTTVECCEGLRSPDGGTVRVLGLDPVADARALRPRVGVMLQDGGLPSTVPAGEVLRHVASMYARPRPLDELGDRLGLGSFARTQVRRLSGGQRQRLALAAAVVGRPEVAFLDEPSAGLDPQSRIAVWDLVRELRDDGTAIVLTTHQMAEAEQLADHVVVVDGGRAVAAGTPGGLVGGAGQTTAGTLRLTVVPVRAPADTRPAAATWAGALGASLERAGVVARVDADPRRADALEVHAQVDPGLVRLVTAWADDTGLLVTSLAAGPRTLEDVFLELTGRSLR</sequence>
<dbReference type="EMBL" id="AXCY01000007">
    <property type="protein sequence ID" value="KGM12228.1"/>
    <property type="molecule type" value="Genomic_DNA"/>
</dbReference>
<dbReference type="PROSITE" id="PS50893">
    <property type="entry name" value="ABC_TRANSPORTER_2"/>
    <property type="match status" value="1"/>
</dbReference>
<keyword evidence="5 10" id="KW-0067">ATP-binding</keyword>
<dbReference type="SMART" id="SM00382">
    <property type="entry name" value="AAA"/>
    <property type="match status" value="1"/>
</dbReference>
<feature type="domain" description="ABC transporter" evidence="9">
    <location>
        <begin position="8"/>
        <end position="233"/>
    </location>
</feature>
<dbReference type="GO" id="GO:0046677">
    <property type="term" value="P:response to antibiotic"/>
    <property type="evidence" value="ECO:0007669"/>
    <property type="project" value="UniProtKB-KW"/>
</dbReference>
<evidence type="ECO:0000256" key="7">
    <source>
        <dbReference type="ARBA" id="ARBA00023136"/>
    </source>
</evidence>
<evidence type="ECO:0000256" key="2">
    <source>
        <dbReference type="ARBA" id="ARBA00022448"/>
    </source>
</evidence>
<protein>
    <submittedName>
        <fullName evidence="10">Spermidine/putrescine ABC transporter ATP-binding protein</fullName>
    </submittedName>
</protein>
<dbReference type="FunFam" id="3.40.50.300:FF:000589">
    <property type="entry name" value="ABC transporter, ATP-binding subunit"/>
    <property type="match status" value="1"/>
</dbReference>
<proteinExistence type="predicted"/>
<reference evidence="10 11" key="1">
    <citation type="submission" date="2013-08" db="EMBL/GenBank/DDBJ databases">
        <title>Genome sequencing of Cellulomonas carbonis T26.</title>
        <authorList>
            <person name="Chen F."/>
            <person name="Li Y."/>
            <person name="Wang G."/>
        </authorList>
    </citation>
    <scope>NUCLEOTIDE SEQUENCE [LARGE SCALE GENOMIC DNA]</scope>
    <source>
        <strain evidence="10 11">T26</strain>
    </source>
</reference>
<accession>A0A0A0BV44</accession>
<reference evidence="10 11" key="2">
    <citation type="journal article" date="2015" name="Stand. Genomic Sci.">
        <title>Draft genome sequence of Cellulomonas carbonis T26(T) and comparative analysis of six Cellulomonas genomes.</title>
        <authorList>
            <person name="Zhuang W."/>
            <person name="Zhang S."/>
            <person name="Xia X."/>
            <person name="Wang G."/>
        </authorList>
    </citation>
    <scope>NUCLEOTIDE SEQUENCE [LARGE SCALE GENOMIC DNA]</scope>
    <source>
        <strain evidence="10 11">T26</strain>
    </source>
</reference>
<dbReference type="Pfam" id="PF00005">
    <property type="entry name" value="ABC_tran"/>
    <property type="match status" value="1"/>
</dbReference>
<keyword evidence="4" id="KW-0547">Nucleotide-binding</keyword>
<evidence type="ECO:0000313" key="10">
    <source>
        <dbReference type="EMBL" id="KGM12228.1"/>
    </source>
</evidence>
<dbReference type="Proteomes" id="UP000029839">
    <property type="component" value="Unassembled WGS sequence"/>
</dbReference>
<dbReference type="AlphaFoldDB" id="A0A0A0BV44"/>
<comment type="caution">
    <text evidence="10">The sequence shown here is derived from an EMBL/GenBank/DDBJ whole genome shotgun (WGS) entry which is preliminary data.</text>
</comment>
<organism evidence="10 11">
    <name type="scientific">Cellulomonas carbonis T26</name>
    <dbReference type="NCBI Taxonomy" id="947969"/>
    <lineage>
        <taxon>Bacteria</taxon>
        <taxon>Bacillati</taxon>
        <taxon>Actinomycetota</taxon>
        <taxon>Actinomycetes</taxon>
        <taxon>Micrococcales</taxon>
        <taxon>Cellulomonadaceae</taxon>
        <taxon>Cellulomonas</taxon>
    </lineage>
</organism>
<evidence type="ECO:0000313" key="11">
    <source>
        <dbReference type="Proteomes" id="UP000029839"/>
    </source>
</evidence>
<keyword evidence="3" id="KW-1003">Cell membrane</keyword>
<dbReference type="GO" id="GO:0016887">
    <property type="term" value="F:ATP hydrolysis activity"/>
    <property type="evidence" value="ECO:0007669"/>
    <property type="project" value="InterPro"/>
</dbReference>
<dbReference type="RefSeq" id="WP_043603023.1">
    <property type="nucleotide sequence ID" value="NZ_AXCY01000007.1"/>
</dbReference>
<evidence type="ECO:0000256" key="3">
    <source>
        <dbReference type="ARBA" id="ARBA00022475"/>
    </source>
</evidence>
<dbReference type="PANTHER" id="PTHR42711:SF16">
    <property type="entry name" value="ABC TRANSPORTER ATP-BINDING PROTEIN"/>
    <property type="match status" value="1"/>
</dbReference>
<keyword evidence="8" id="KW-0046">Antibiotic resistance</keyword>
<dbReference type="InterPro" id="IPR003439">
    <property type="entry name" value="ABC_transporter-like_ATP-bd"/>
</dbReference>
<keyword evidence="11" id="KW-1185">Reference proteome</keyword>
<dbReference type="PROSITE" id="PS00211">
    <property type="entry name" value="ABC_TRANSPORTER_1"/>
    <property type="match status" value="1"/>
</dbReference>
<evidence type="ECO:0000256" key="8">
    <source>
        <dbReference type="ARBA" id="ARBA00023251"/>
    </source>
</evidence>
<gene>
    <name evidence="10" type="ORF">N868_00960</name>
</gene>
<dbReference type="InterPro" id="IPR027417">
    <property type="entry name" value="P-loop_NTPase"/>
</dbReference>
<evidence type="ECO:0000256" key="4">
    <source>
        <dbReference type="ARBA" id="ARBA00022741"/>
    </source>
</evidence>
<dbReference type="CDD" id="cd03230">
    <property type="entry name" value="ABC_DR_subfamily_A"/>
    <property type="match status" value="1"/>
</dbReference>
<dbReference type="InterPro" id="IPR003593">
    <property type="entry name" value="AAA+_ATPase"/>
</dbReference>